<dbReference type="InterPro" id="IPR039874">
    <property type="entry name" value="WAPL"/>
</dbReference>
<dbReference type="Proteomes" id="UP000593567">
    <property type="component" value="Unassembled WGS sequence"/>
</dbReference>
<dbReference type="PROSITE" id="PS51271">
    <property type="entry name" value="WAPL"/>
    <property type="match status" value="1"/>
</dbReference>
<dbReference type="EMBL" id="VXIV02000665">
    <property type="protein sequence ID" value="KAF6036822.1"/>
    <property type="molecule type" value="Genomic_DNA"/>
</dbReference>
<gene>
    <name evidence="4" type="ORF">EB796_004872</name>
</gene>
<dbReference type="OrthoDB" id="78088at2759"/>
<dbReference type="PANTHER" id="PTHR22100:SF13">
    <property type="entry name" value="WINGS APART-LIKE PROTEIN HOMOLOG"/>
    <property type="match status" value="1"/>
</dbReference>
<evidence type="ECO:0000313" key="4">
    <source>
        <dbReference type="EMBL" id="KAF6036822.1"/>
    </source>
</evidence>
<evidence type="ECO:0000256" key="1">
    <source>
        <dbReference type="ARBA" id="ARBA00006854"/>
    </source>
</evidence>
<sequence length="1126" mass="125300">MFFIMRIIFADGIQVKKCYEMAASSKQYGRSNSSLMDSIFTKQVSSDPFLFDSGGSDGDSQPSLNTSKKKFKQIKKLHRSTKSRKVSRKQTSDFNSWPKQSGDCDRVGGAEEGKEVPSRKHNTRSRCDSSTDDRTMQITSTTVHHTVIEEGSDYENAAPVMSITSETVHTSCLTDDTGYNSYINNTSKPQNTSNFSQKPSFLNGSQPAVRYRRSSNASVSSADSQGSASQLHRQESDRLKQFLSGGNGGETTASSTHSSDSNVSTRSLARRRVPTEKYQQYLNSNKVKTKQKTNETSKRKKQILPQNTNNSANPNKRVKLGHDGPRESDRLKQFLNSDTNVTPEGDNSSQRVHLDLIRTESDRLKKFLESGNTDKYGISDSESVKSEHSMSSVTSFDLTVVSRNTLDYPRSVKESEDCSTVSDNLDSCSTTSLELTIERQESDRLQQFLSSGTSETANSTSGCGNKTHKARRVNGANIDKLRKPGASSKVRSVVDEFSFTADSIGDCKKDMAIDKVMTDEGTSRDTNKLCSSFDSKPIINFEKMEGKKEKMAPKTSKKLLSSPAKVTSKYRYNPRAWLADPVDDEEAGDSRDGIVKSHSQQHTSSKALRHPLELKKVVKYPDHLGERISTQLKVPQAHKKLYTVVKNVRQAHECQDHGETQQIDDDLEFLVDGLKPVGATSSRYLSAISLAKKCTNPTFRMCLRSNSGLSHIFTSLSDAPTEPRLALSTTAIMFMLCQDRLNMDLDRDSLQLMVDLLEYDDGARLHNPQELSDYERSIDTVYELYKSSIPDGEELVDRNELSPGYLAMECLLVLTSRRSGDWFKEELREVGALHHIASSIVEKTTQVMLADYTLKLSAHLLTLIKKICRGLRVLEHVTACNTGNQRQVIEHQGGEFAISLCRLLMFGVEAISIHSIDTRSSATSSGNLIFQLMLGVLRVLVNITHDSKDGCTLISSFSGVVSLLLRCVLQTPQYVLEEQRFDLLVLSIGLSINMCENSCECRQILLDSETMTSYDSVSEKETMTSVEALLGLFDQRLLTAEKIEAETGDLRESDVVRAVNDDLSVILQHSPDYIDHVKQFLRGKSFSQIISVLQKFLSFMKMADAASGNTGSKSIGTVLGFLREYT</sequence>
<name>A0A7J7KDT8_BUGNE</name>
<evidence type="ECO:0000256" key="2">
    <source>
        <dbReference type="SAM" id="MobiDB-lite"/>
    </source>
</evidence>
<dbReference type="Pfam" id="PF07814">
    <property type="entry name" value="WAPL"/>
    <property type="match status" value="1"/>
</dbReference>
<evidence type="ECO:0000313" key="5">
    <source>
        <dbReference type="Proteomes" id="UP000593567"/>
    </source>
</evidence>
<feature type="compositionally biased region" description="Polar residues" evidence="2">
    <location>
        <begin position="277"/>
        <end position="286"/>
    </location>
</feature>
<feature type="compositionally biased region" description="Basic and acidic residues" evidence="2">
    <location>
        <begin position="102"/>
        <end position="118"/>
    </location>
</feature>
<comment type="similarity">
    <text evidence="1">Belongs to the WAPL family.</text>
</comment>
<feature type="region of interest" description="Disordered" evidence="2">
    <location>
        <begin position="51"/>
        <end position="134"/>
    </location>
</feature>
<dbReference type="AlphaFoldDB" id="A0A7J7KDT8"/>
<feature type="compositionally biased region" description="Low complexity" evidence="2">
    <location>
        <begin position="51"/>
        <end position="64"/>
    </location>
</feature>
<keyword evidence="5" id="KW-1185">Reference proteome</keyword>
<dbReference type="InterPro" id="IPR012502">
    <property type="entry name" value="WAPL_dom"/>
</dbReference>
<protein>
    <submittedName>
        <fullName evidence="4">WAPAL</fullName>
    </submittedName>
</protein>
<feature type="region of interest" description="Disordered" evidence="2">
    <location>
        <begin position="582"/>
        <end position="606"/>
    </location>
</feature>
<dbReference type="Gene3D" id="1.25.10.10">
    <property type="entry name" value="Leucine-rich Repeat Variant"/>
    <property type="match status" value="1"/>
</dbReference>
<comment type="caution">
    <text evidence="4">The sequence shown here is derived from an EMBL/GenBank/DDBJ whole genome shotgun (WGS) entry which is preliminary data.</text>
</comment>
<reference evidence="4" key="1">
    <citation type="submission" date="2020-06" db="EMBL/GenBank/DDBJ databases">
        <title>Draft genome of Bugula neritina, a colonial animal packing powerful symbionts and potential medicines.</title>
        <authorList>
            <person name="Rayko M."/>
        </authorList>
    </citation>
    <scope>NUCLEOTIDE SEQUENCE [LARGE SCALE GENOMIC DNA]</scope>
    <source>
        <strain evidence="4">Kwan_BN1</strain>
    </source>
</reference>
<feature type="compositionally biased region" description="Basic residues" evidence="2">
    <location>
        <begin position="67"/>
        <end position="88"/>
    </location>
</feature>
<dbReference type="InterPro" id="IPR022771">
    <property type="entry name" value="WAPL_C"/>
</dbReference>
<feature type="domain" description="WAPL" evidence="3">
    <location>
        <begin position="635"/>
        <end position="1126"/>
    </location>
</feature>
<dbReference type="InterPro" id="IPR011989">
    <property type="entry name" value="ARM-like"/>
</dbReference>
<feature type="compositionally biased region" description="Basic and acidic residues" evidence="2">
    <location>
        <begin position="125"/>
        <end position="134"/>
    </location>
</feature>
<feature type="compositionally biased region" description="Polar residues" evidence="2">
    <location>
        <begin position="183"/>
        <end position="206"/>
    </location>
</feature>
<organism evidence="4 5">
    <name type="scientific">Bugula neritina</name>
    <name type="common">Brown bryozoan</name>
    <name type="synonym">Sertularia neritina</name>
    <dbReference type="NCBI Taxonomy" id="10212"/>
    <lineage>
        <taxon>Eukaryota</taxon>
        <taxon>Metazoa</taxon>
        <taxon>Spiralia</taxon>
        <taxon>Lophotrochozoa</taxon>
        <taxon>Bryozoa</taxon>
        <taxon>Gymnolaemata</taxon>
        <taxon>Cheilostomatida</taxon>
        <taxon>Flustrina</taxon>
        <taxon>Buguloidea</taxon>
        <taxon>Bugulidae</taxon>
        <taxon>Bugula</taxon>
    </lineage>
</organism>
<feature type="compositionally biased region" description="Low complexity" evidence="2">
    <location>
        <begin position="251"/>
        <end position="267"/>
    </location>
</feature>
<feature type="compositionally biased region" description="Low complexity" evidence="2">
    <location>
        <begin position="214"/>
        <end position="229"/>
    </location>
</feature>
<accession>A0A7J7KDT8</accession>
<feature type="compositionally biased region" description="Polar residues" evidence="2">
    <location>
        <begin position="597"/>
        <end position="606"/>
    </location>
</feature>
<feature type="region of interest" description="Disordered" evidence="2">
    <location>
        <begin position="183"/>
        <end position="330"/>
    </location>
</feature>
<dbReference type="PANTHER" id="PTHR22100">
    <property type="entry name" value="WINGS APART-LIKE PROTEIN HOMOLOG"/>
    <property type="match status" value="1"/>
</dbReference>
<proteinExistence type="inferred from homology"/>
<feature type="compositionally biased region" description="Polar residues" evidence="2">
    <location>
        <begin position="304"/>
        <end position="314"/>
    </location>
</feature>
<evidence type="ECO:0000259" key="3">
    <source>
        <dbReference type="PROSITE" id="PS51271"/>
    </source>
</evidence>
<feature type="compositionally biased region" description="Basic and acidic residues" evidence="2">
    <location>
        <begin position="320"/>
        <end position="330"/>
    </location>
</feature>